<protein>
    <recommendedName>
        <fullName evidence="1">Alkyl sulfatase C-terminal domain-containing protein</fullName>
    </recommendedName>
</protein>
<dbReference type="EMBL" id="PPXD01000020">
    <property type="protein sequence ID" value="POH64397.1"/>
    <property type="molecule type" value="Genomic_DNA"/>
</dbReference>
<accession>A0A2S3ZDK5</accession>
<dbReference type="Gene3D" id="3.30.1050.10">
    <property type="entry name" value="SCP2 sterol-binding domain"/>
    <property type="match status" value="1"/>
</dbReference>
<proteinExistence type="predicted"/>
<evidence type="ECO:0000259" key="1">
    <source>
        <dbReference type="Pfam" id="PF14864"/>
    </source>
</evidence>
<sequence length="118" mass="12716">MPGSALIESLRFRIDPERAGTATVTACIHVSDTNEDIGLIIRNAVLEVTTAIPNNAYFVLEVPNQAVAGMIFLDTLGVLRKTLESGAASFRAGDLDDAAAFFAYFEPLSDQRITLADR</sequence>
<name>A0A2S3ZDK5_9MICO</name>
<dbReference type="InterPro" id="IPR036527">
    <property type="entry name" value="SCP2_sterol-bd_dom_sf"/>
</dbReference>
<dbReference type="AlphaFoldDB" id="A0A2S3ZDK5"/>
<keyword evidence="3" id="KW-1185">Reference proteome</keyword>
<dbReference type="InterPro" id="IPR029229">
    <property type="entry name" value="Alkyl_sulf_C"/>
</dbReference>
<gene>
    <name evidence="2" type="ORF">C3B61_13195</name>
</gene>
<evidence type="ECO:0000313" key="3">
    <source>
        <dbReference type="Proteomes" id="UP000237340"/>
    </source>
</evidence>
<dbReference type="Pfam" id="PF14864">
    <property type="entry name" value="Alkyl_sulf_C"/>
    <property type="match status" value="1"/>
</dbReference>
<dbReference type="Proteomes" id="UP000237340">
    <property type="component" value="Unassembled WGS sequence"/>
</dbReference>
<comment type="caution">
    <text evidence="2">The sequence shown here is derived from an EMBL/GenBank/DDBJ whole genome shotgun (WGS) entry which is preliminary data.</text>
</comment>
<feature type="domain" description="Alkyl sulfatase C-terminal" evidence="1">
    <location>
        <begin position="2"/>
        <end position="106"/>
    </location>
</feature>
<dbReference type="SUPFAM" id="SSF55718">
    <property type="entry name" value="SCP-like"/>
    <property type="match status" value="1"/>
</dbReference>
<evidence type="ECO:0000313" key="2">
    <source>
        <dbReference type="EMBL" id="POH64397.1"/>
    </source>
</evidence>
<reference evidence="2 3" key="1">
    <citation type="submission" date="2018-01" db="EMBL/GenBank/DDBJ databases">
        <title>Cryobacterium sp. nov., from glaciers in China.</title>
        <authorList>
            <person name="Liu Q."/>
            <person name="Xin Y.-H."/>
        </authorList>
    </citation>
    <scope>NUCLEOTIDE SEQUENCE [LARGE SCALE GENOMIC DNA]</scope>
    <source>
        <strain evidence="2 3">TMN-42</strain>
    </source>
</reference>
<organism evidence="2 3">
    <name type="scientific">Cryobacterium zongtaii</name>
    <dbReference type="NCBI Taxonomy" id="1259217"/>
    <lineage>
        <taxon>Bacteria</taxon>
        <taxon>Bacillati</taxon>
        <taxon>Actinomycetota</taxon>
        <taxon>Actinomycetes</taxon>
        <taxon>Micrococcales</taxon>
        <taxon>Microbacteriaceae</taxon>
        <taxon>Cryobacterium</taxon>
    </lineage>
</organism>